<name>A0A3B6PIW8_WHEAT</name>
<dbReference type="Gene3D" id="2.40.10.120">
    <property type="match status" value="1"/>
</dbReference>
<evidence type="ECO:0000256" key="1">
    <source>
        <dbReference type="SAM" id="MobiDB-lite"/>
    </source>
</evidence>
<gene>
    <name evidence="2" type="primary">LOC123136431</name>
</gene>
<dbReference type="SUPFAM" id="SSF50156">
    <property type="entry name" value="PDZ domain-like"/>
    <property type="match status" value="1"/>
</dbReference>
<evidence type="ECO:0000313" key="2">
    <source>
        <dbReference type="EnsemblPlants" id="TraesCS6B02G163800.2"/>
    </source>
</evidence>
<dbReference type="Pfam" id="PF13365">
    <property type="entry name" value="Trypsin_2"/>
    <property type="match status" value="1"/>
</dbReference>
<dbReference type="OrthoDB" id="646838at2759"/>
<dbReference type="InterPro" id="IPR009003">
    <property type="entry name" value="Peptidase_S1_PA"/>
</dbReference>
<dbReference type="Gramene" id="TraesRN6B0100401100.2">
    <property type="protein sequence ID" value="TraesRN6B0100401100.2"/>
    <property type="gene ID" value="TraesRN6B0100401100"/>
</dbReference>
<dbReference type="KEGG" id="taes:123136431"/>
<dbReference type="Gramene" id="TraesSYM6B03G03430950.1">
    <property type="protein sequence ID" value="TraesSYM6B03G03430950.1"/>
    <property type="gene ID" value="TraesSYM6B03G03430950"/>
</dbReference>
<dbReference type="Gene3D" id="2.30.42.10">
    <property type="match status" value="1"/>
</dbReference>
<dbReference type="EnsemblPlants" id="TraesCS6B02G163800.2">
    <property type="protein sequence ID" value="TraesCS6B02G163800.2"/>
    <property type="gene ID" value="TraesCS6B02G163800"/>
</dbReference>
<dbReference type="SUPFAM" id="SSF50494">
    <property type="entry name" value="Trypsin-like serine proteases"/>
    <property type="match status" value="1"/>
</dbReference>
<feature type="compositionally biased region" description="Basic and acidic residues" evidence="1">
    <location>
        <begin position="1"/>
        <end position="11"/>
    </location>
</feature>
<feature type="compositionally biased region" description="Basic and acidic residues" evidence="1">
    <location>
        <begin position="64"/>
        <end position="73"/>
    </location>
</feature>
<dbReference type="PANTHER" id="PTHR47389">
    <property type="entry name" value="OS09G0436400 PROTEIN"/>
    <property type="match status" value="1"/>
</dbReference>
<evidence type="ECO:0000313" key="3">
    <source>
        <dbReference type="Proteomes" id="UP000019116"/>
    </source>
</evidence>
<dbReference type="Gramene" id="TraesCS6B02G163800.2">
    <property type="protein sequence ID" value="TraesCS6B02G163800.2"/>
    <property type="gene ID" value="TraesCS6B02G163800"/>
</dbReference>
<dbReference type="AlphaFoldDB" id="A0A3B6PIW8"/>
<dbReference type="OMA" id="KCARGRI"/>
<evidence type="ECO:0008006" key="4">
    <source>
        <dbReference type="Google" id="ProtNLM"/>
    </source>
</evidence>
<protein>
    <recommendedName>
        <fullName evidence="4">PDZ domain-containing protein</fullName>
    </recommendedName>
</protein>
<feature type="compositionally biased region" description="Acidic residues" evidence="1">
    <location>
        <begin position="74"/>
        <end position="84"/>
    </location>
</feature>
<dbReference type="PANTHER" id="PTHR47389:SF5">
    <property type="entry name" value="OS09G0436700 PROTEIN"/>
    <property type="match status" value="1"/>
</dbReference>
<dbReference type="GeneID" id="123136431"/>
<reference evidence="2" key="2">
    <citation type="submission" date="2018-10" db="UniProtKB">
        <authorList>
            <consortium name="EnsemblPlants"/>
        </authorList>
    </citation>
    <scope>IDENTIFICATION</scope>
</reference>
<keyword evidence="3" id="KW-1185">Reference proteome</keyword>
<dbReference type="Gramene" id="TraesCS6B03G0415700.2">
    <property type="protein sequence ID" value="TraesCS6B03G0415700.2.CDS"/>
    <property type="gene ID" value="TraesCS6B03G0415700"/>
</dbReference>
<accession>A0A3B6PIW8</accession>
<dbReference type="STRING" id="4565.A0A3B6PIW8"/>
<dbReference type="Proteomes" id="UP000019116">
    <property type="component" value="Chromosome 6B"/>
</dbReference>
<organism evidence="2">
    <name type="scientific">Triticum aestivum</name>
    <name type="common">Wheat</name>
    <dbReference type="NCBI Taxonomy" id="4565"/>
    <lineage>
        <taxon>Eukaryota</taxon>
        <taxon>Viridiplantae</taxon>
        <taxon>Streptophyta</taxon>
        <taxon>Embryophyta</taxon>
        <taxon>Tracheophyta</taxon>
        <taxon>Spermatophyta</taxon>
        <taxon>Magnoliopsida</taxon>
        <taxon>Liliopsida</taxon>
        <taxon>Poales</taxon>
        <taxon>Poaceae</taxon>
        <taxon>BOP clade</taxon>
        <taxon>Pooideae</taxon>
        <taxon>Triticodae</taxon>
        <taxon>Triticeae</taxon>
        <taxon>Triticinae</taxon>
        <taxon>Triticum</taxon>
    </lineage>
</organism>
<proteinExistence type="predicted"/>
<sequence length="496" mass="56445">MSSEARRKKDIIPTQEAEASGSMSTARKRRRPPTRQETGPTSPALGDGTTQSRIPDEEDDEDQDAKKRNLVRLEEEEVEEEEEVVSSAPSSPICEPYIPRDKDGAMHNRFRNPAIYNALRAAEEMVEEKLAAQRKLPTLHFESSTCLSHQQLLPVRESGTEAVLHAANFVLALSSFADGKALRRCSAILFEWDDHLKTGVVLTTAHLIRSNCPSIDHWLGKNEYRPDAKVVVHFLDDTTAEGDLLYHQEHYDITFFKVKVGQCPQLPLFVDNVKSGQEIFQLGRDEKLNLRITYGRAQSKNPNMYRRQHFMYMHRKDDNNEFDDGGPAIDFSANIVGMINNSTSGSFIPTSILHQCFYFWRNHGRIPRLHLRLKLFAIKLLDPSHIERIRRKCKIDSGLIVQEVSSGSHAEMLGICRGDIISCFEGEEVSTTVELEKMMLDVCKNRFMGGINWNRKVDVSVLVFDIRRSHWRTKVLTLDVSDKGEVIVRASRLVTV</sequence>
<dbReference type="SMR" id="A0A3B6PIW8"/>
<feature type="region of interest" description="Disordered" evidence="1">
    <location>
        <begin position="1"/>
        <end position="96"/>
    </location>
</feature>
<reference evidence="2" key="1">
    <citation type="submission" date="2018-08" db="EMBL/GenBank/DDBJ databases">
        <authorList>
            <person name="Rossello M."/>
        </authorList>
    </citation>
    <scope>NUCLEOTIDE SEQUENCE [LARGE SCALE GENOMIC DNA]</scope>
    <source>
        <strain evidence="2">cv. Chinese Spring</strain>
    </source>
</reference>
<dbReference type="RefSeq" id="XP_044411728.1">
    <property type="nucleotide sequence ID" value="XM_044555793.1"/>
</dbReference>
<dbReference type="InterPro" id="IPR036034">
    <property type="entry name" value="PDZ_sf"/>
</dbReference>